<proteinExistence type="predicted"/>
<reference evidence="3 4" key="1">
    <citation type="submission" date="2018-07" db="EMBL/GenBank/DDBJ databases">
        <title>Genome sequencing of oomycete isolates from Chile give support for New Zealand origin for Phytophthora kernoviae and make available the first Nothophytophthora sp. genome.</title>
        <authorList>
            <person name="Studholme D.J."/>
            <person name="Sanfuentes E."/>
            <person name="Panda P."/>
            <person name="Hill R."/>
            <person name="Sambles C."/>
            <person name="Grant M."/>
            <person name="Williams N.M."/>
            <person name="Mcdougal R.L."/>
        </authorList>
    </citation>
    <scope>NUCLEOTIDE SEQUENCE [LARGE SCALE GENOMIC DNA]</scope>
    <source>
        <strain evidence="2">Chile6</strain>
        <strain evidence="1">Chile7</strain>
    </source>
</reference>
<protein>
    <submittedName>
        <fullName evidence="2">Uncharacterized protein</fullName>
    </submittedName>
</protein>
<dbReference type="Proteomes" id="UP000277300">
    <property type="component" value="Unassembled WGS sequence"/>
</dbReference>
<dbReference type="EMBL" id="MBAD02001148">
    <property type="protein sequence ID" value="RLN58005.1"/>
    <property type="molecule type" value="Genomic_DNA"/>
</dbReference>
<dbReference type="EMBL" id="MBDO02000162">
    <property type="protein sequence ID" value="RLN61271.1"/>
    <property type="molecule type" value="Genomic_DNA"/>
</dbReference>
<evidence type="ECO:0000313" key="2">
    <source>
        <dbReference type="EMBL" id="RLN61271.1"/>
    </source>
</evidence>
<evidence type="ECO:0000313" key="3">
    <source>
        <dbReference type="Proteomes" id="UP000277300"/>
    </source>
</evidence>
<evidence type="ECO:0000313" key="4">
    <source>
        <dbReference type="Proteomes" id="UP000284657"/>
    </source>
</evidence>
<evidence type="ECO:0000313" key="1">
    <source>
        <dbReference type="EMBL" id="RLN58005.1"/>
    </source>
</evidence>
<sequence>MQEEQEKSVGGFAENDLRRALDWMQRDVEQRARENRAVRETLARAIHDITGVIADCVDSEAAELLLHAATVATGTEAGVGNNAGVIELLPDKVDDLVNQWEDALARHHPNVASSDTVQMYQQKLELLESRMQDVLQQVACDHEQFEYEQIKWALEKRQRREKYDEVLDASVKVLKVLIIREKLMKKHERTQQRGREEIQEQQLNLARQVASLQGMTKELMQECAMVLLVLQQLAVLKTNTCQGQNARSSWTLPAKPVQMKSMIKRLRKMEMALGEVCVLETVNCIRAPCPIQTCVATSSGSANSTVCSMECGEFQECQIYAPDGSEYCADVCIEGRCPKGVTCELQEVQCIRAPCPPVAVCNNEATAQGN</sequence>
<dbReference type="AlphaFoldDB" id="A0A3F2RNQ6"/>
<accession>A0A3F2RNQ6</accession>
<name>A0A3F2RNQ6_9STRA</name>
<dbReference type="Proteomes" id="UP000284657">
    <property type="component" value="Unassembled WGS sequence"/>
</dbReference>
<dbReference type="OrthoDB" id="152433at2759"/>
<comment type="caution">
    <text evidence="2">The sequence shown here is derived from an EMBL/GenBank/DDBJ whole genome shotgun (WGS) entry which is preliminary data.</text>
</comment>
<organism evidence="2 3">
    <name type="scientific">Phytophthora kernoviae</name>
    <dbReference type="NCBI Taxonomy" id="325452"/>
    <lineage>
        <taxon>Eukaryota</taxon>
        <taxon>Sar</taxon>
        <taxon>Stramenopiles</taxon>
        <taxon>Oomycota</taxon>
        <taxon>Peronosporomycetes</taxon>
        <taxon>Peronosporales</taxon>
        <taxon>Peronosporaceae</taxon>
        <taxon>Phytophthora</taxon>
    </lineage>
</organism>
<gene>
    <name evidence="1" type="ORF">BBJ29_003388</name>
    <name evidence="2" type="ORF">BBP00_00005510</name>
</gene>